<organism evidence="3 4">
    <name type="scientific">Halovenus salina</name>
    <dbReference type="NCBI Taxonomy" id="1510225"/>
    <lineage>
        <taxon>Archaea</taxon>
        <taxon>Methanobacteriati</taxon>
        <taxon>Methanobacteriota</taxon>
        <taxon>Stenosarchaea group</taxon>
        <taxon>Halobacteria</taxon>
        <taxon>Halobacteriales</taxon>
        <taxon>Haloarculaceae</taxon>
        <taxon>Halovenus</taxon>
    </lineage>
</organism>
<dbReference type="Pfam" id="PF13360">
    <property type="entry name" value="PQQ_2"/>
    <property type="match status" value="1"/>
</dbReference>
<dbReference type="InterPro" id="IPR015943">
    <property type="entry name" value="WD40/YVTN_repeat-like_dom_sf"/>
</dbReference>
<dbReference type="RefSeq" id="WP_382184685.1">
    <property type="nucleotide sequence ID" value="NZ_JBHSZI010000001.1"/>
</dbReference>
<comment type="caution">
    <text evidence="3">The sequence shown here is derived from an EMBL/GenBank/DDBJ whole genome shotgun (WGS) entry which is preliminary data.</text>
</comment>
<feature type="compositionally biased region" description="Polar residues" evidence="1">
    <location>
        <begin position="240"/>
        <end position="261"/>
    </location>
</feature>
<feature type="region of interest" description="Disordered" evidence="1">
    <location>
        <begin position="192"/>
        <end position="261"/>
    </location>
</feature>
<evidence type="ECO:0000313" key="3">
    <source>
        <dbReference type="EMBL" id="MFC7057885.1"/>
    </source>
</evidence>
<dbReference type="SMART" id="SM00564">
    <property type="entry name" value="PQQ"/>
    <property type="match status" value="5"/>
</dbReference>
<dbReference type="PANTHER" id="PTHR34512">
    <property type="entry name" value="CELL SURFACE PROTEIN"/>
    <property type="match status" value="1"/>
</dbReference>
<dbReference type="Gene3D" id="2.130.10.10">
    <property type="entry name" value="YVTN repeat-like/Quinoprotein amine dehydrogenase"/>
    <property type="match status" value="1"/>
</dbReference>
<dbReference type="InterPro" id="IPR011047">
    <property type="entry name" value="Quinoprotein_ADH-like_sf"/>
</dbReference>
<dbReference type="Proteomes" id="UP001596445">
    <property type="component" value="Unassembled WGS sequence"/>
</dbReference>
<keyword evidence="4" id="KW-1185">Reference proteome</keyword>
<evidence type="ECO:0000256" key="1">
    <source>
        <dbReference type="SAM" id="MobiDB-lite"/>
    </source>
</evidence>
<gene>
    <name evidence="3" type="ORF">ACFQQG_06525</name>
</gene>
<dbReference type="AlphaFoldDB" id="A0ABD5W2V9"/>
<dbReference type="InterPro" id="IPR002372">
    <property type="entry name" value="PQQ_rpt_dom"/>
</dbReference>
<name>A0ABD5W2V9_9EURY</name>
<protein>
    <submittedName>
        <fullName evidence="3">PQQ-binding-like beta-propeller repeat protein</fullName>
    </submittedName>
</protein>
<feature type="compositionally biased region" description="Low complexity" evidence="1">
    <location>
        <begin position="196"/>
        <end position="212"/>
    </location>
</feature>
<dbReference type="PANTHER" id="PTHR34512:SF30">
    <property type="entry name" value="OUTER MEMBRANE PROTEIN ASSEMBLY FACTOR BAMB"/>
    <property type="match status" value="1"/>
</dbReference>
<dbReference type="Gene3D" id="2.40.10.480">
    <property type="match status" value="1"/>
</dbReference>
<sequence>MYAGTRDGSLGALDGETGKPLWTTNLGDRLRTPLVVNGTVYVRSISGVYAVDALTGEQQWAYTNTTENSSHYEILYSTSTRLTVVNGSVYFGDGEQLVALDAATGDEHWRVESETVIAGAPTVLDGTIYIGGLNGTVAAHDTTDGERVWQRSYNGETFYSSGIPSGRTNETIFVAGDSALYEFDTATGKQRSQFDSVVSGGMSPRSSSPGTGLSATRPRIRWSTPQAHVRSCTGWMPSPAKNSSGTATKSHSFTPSGRQGR</sequence>
<dbReference type="SUPFAM" id="SSF50998">
    <property type="entry name" value="Quinoprotein alcohol dehydrogenase-like"/>
    <property type="match status" value="1"/>
</dbReference>
<evidence type="ECO:0000259" key="2">
    <source>
        <dbReference type="Pfam" id="PF13360"/>
    </source>
</evidence>
<dbReference type="InterPro" id="IPR018391">
    <property type="entry name" value="PQQ_b-propeller_rpt"/>
</dbReference>
<dbReference type="EMBL" id="JBHSZI010000001">
    <property type="protein sequence ID" value="MFC7057885.1"/>
    <property type="molecule type" value="Genomic_DNA"/>
</dbReference>
<proteinExistence type="predicted"/>
<reference evidence="3 4" key="1">
    <citation type="journal article" date="2019" name="Int. J. Syst. Evol. Microbiol.">
        <title>The Global Catalogue of Microorganisms (GCM) 10K type strain sequencing project: providing services to taxonomists for standard genome sequencing and annotation.</title>
        <authorList>
            <consortium name="The Broad Institute Genomics Platform"/>
            <consortium name="The Broad Institute Genome Sequencing Center for Infectious Disease"/>
            <person name="Wu L."/>
            <person name="Ma J."/>
        </authorList>
    </citation>
    <scope>NUCLEOTIDE SEQUENCE [LARGE SCALE GENOMIC DNA]</scope>
    <source>
        <strain evidence="3 4">JCM 30072</strain>
    </source>
</reference>
<evidence type="ECO:0000313" key="4">
    <source>
        <dbReference type="Proteomes" id="UP001596445"/>
    </source>
</evidence>
<accession>A0ABD5W2V9</accession>
<feature type="domain" description="Pyrrolo-quinoline quinone repeat" evidence="2">
    <location>
        <begin position="80"/>
        <end position="193"/>
    </location>
</feature>